<keyword evidence="2" id="KW-0057">Aromatic amino acid biosynthesis</keyword>
<evidence type="ECO:0000313" key="5">
    <source>
        <dbReference type="Proteomes" id="UP000578112"/>
    </source>
</evidence>
<name>A0A7W7I5A2_9ACTN</name>
<dbReference type="Gene3D" id="3.40.50.10860">
    <property type="entry name" value="Leucine Dehydrogenase, chain A, domain 1"/>
    <property type="match status" value="1"/>
</dbReference>
<dbReference type="GO" id="GO:0009423">
    <property type="term" value="P:chorismate biosynthetic process"/>
    <property type="evidence" value="ECO:0007669"/>
    <property type="project" value="TreeGrafter"/>
</dbReference>
<dbReference type="InterPro" id="IPR022893">
    <property type="entry name" value="Shikimate_DH_fam"/>
</dbReference>
<dbReference type="EMBL" id="JACHNH010000001">
    <property type="protein sequence ID" value="MBB4766719.1"/>
    <property type="molecule type" value="Genomic_DNA"/>
</dbReference>
<evidence type="ECO:0000259" key="3">
    <source>
        <dbReference type="Pfam" id="PF08501"/>
    </source>
</evidence>
<protein>
    <submittedName>
        <fullName evidence="4">Shikimate dehydrogenase</fullName>
        <ecNumber evidence="4">1.1.1.25</ecNumber>
    </submittedName>
</protein>
<dbReference type="InterPro" id="IPR036291">
    <property type="entry name" value="NAD(P)-bd_dom_sf"/>
</dbReference>
<dbReference type="RefSeq" id="WP_184997827.1">
    <property type="nucleotide sequence ID" value="NZ_BOMK01000052.1"/>
</dbReference>
<comment type="pathway">
    <text evidence="1">Metabolic intermediate biosynthesis; chorismate biosynthesis; chorismate from D-erythrose 4-phosphate and phosphoenolpyruvate: step 4/7.</text>
</comment>
<dbReference type="GO" id="GO:0019632">
    <property type="term" value="P:shikimate metabolic process"/>
    <property type="evidence" value="ECO:0007669"/>
    <property type="project" value="TreeGrafter"/>
</dbReference>
<dbReference type="SUPFAM" id="SSF51735">
    <property type="entry name" value="NAD(P)-binding Rossmann-fold domains"/>
    <property type="match status" value="1"/>
</dbReference>
<dbReference type="GO" id="GO:0004764">
    <property type="term" value="F:shikimate 3-dehydrogenase (NADP+) activity"/>
    <property type="evidence" value="ECO:0007669"/>
    <property type="project" value="UniProtKB-EC"/>
</dbReference>
<dbReference type="EC" id="1.1.1.25" evidence="4"/>
<keyword evidence="2" id="KW-0028">Amino-acid biosynthesis</keyword>
<evidence type="ECO:0000256" key="1">
    <source>
        <dbReference type="ARBA" id="ARBA00004871"/>
    </source>
</evidence>
<dbReference type="InterPro" id="IPR013708">
    <property type="entry name" value="Shikimate_DH-bd_N"/>
</dbReference>
<keyword evidence="5" id="KW-1185">Reference proteome</keyword>
<evidence type="ECO:0000256" key="2">
    <source>
        <dbReference type="ARBA" id="ARBA00023141"/>
    </source>
</evidence>
<comment type="caution">
    <text evidence="4">The sequence shown here is derived from an EMBL/GenBank/DDBJ whole genome shotgun (WGS) entry which is preliminary data.</text>
</comment>
<dbReference type="SUPFAM" id="SSF53223">
    <property type="entry name" value="Aminoacid dehydrogenase-like, N-terminal domain"/>
    <property type="match status" value="1"/>
</dbReference>
<feature type="domain" description="Shikimate dehydrogenase substrate binding N-terminal" evidence="3">
    <location>
        <begin position="14"/>
        <end position="97"/>
    </location>
</feature>
<dbReference type="Gene3D" id="3.40.50.720">
    <property type="entry name" value="NAD(P)-binding Rossmann-like Domain"/>
    <property type="match status" value="1"/>
</dbReference>
<dbReference type="PANTHER" id="PTHR21089">
    <property type="entry name" value="SHIKIMATE DEHYDROGENASE"/>
    <property type="match status" value="1"/>
</dbReference>
<keyword evidence="4" id="KW-0560">Oxidoreductase</keyword>
<organism evidence="4 5">
    <name type="scientific">Actinoplanes digitatis</name>
    <dbReference type="NCBI Taxonomy" id="1868"/>
    <lineage>
        <taxon>Bacteria</taxon>
        <taxon>Bacillati</taxon>
        <taxon>Actinomycetota</taxon>
        <taxon>Actinomycetes</taxon>
        <taxon>Micromonosporales</taxon>
        <taxon>Micromonosporaceae</taxon>
        <taxon>Actinoplanes</taxon>
    </lineage>
</organism>
<dbReference type="GO" id="GO:0009073">
    <property type="term" value="P:aromatic amino acid family biosynthetic process"/>
    <property type="evidence" value="ECO:0007669"/>
    <property type="project" value="UniProtKB-KW"/>
</dbReference>
<proteinExistence type="predicted"/>
<dbReference type="PANTHER" id="PTHR21089:SF1">
    <property type="entry name" value="BIFUNCTIONAL 3-DEHYDROQUINATE DEHYDRATASE_SHIKIMATE DEHYDROGENASE, CHLOROPLASTIC"/>
    <property type="match status" value="1"/>
</dbReference>
<dbReference type="GO" id="GO:0050661">
    <property type="term" value="F:NADP binding"/>
    <property type="evidence" value="ECO:0007669"/>
    <property type="project" value="TreeGrafter"/>
</dbReference>
<dbReference type="Proteomes" id="UP000578112">
    <property type="component" value="Unassembled WGS sequence"/>
</dbReference>
<dbReference type="InterPro" id="IPR046346">
    <property type="entry name" value="Aminoacid_DH-like_N_sf"/>
</dbReference>
<reference evidence="4 5" key="1">
    <citation type="submission" date="2020-08" db="EMBL/GenBank/DDBJ databases">
        <title>Sequencing the genomes of 1000 actinobacteria strains.</title>
        <authorList>
            <person name="Klenk H.-P."/>
        </authorList>
    </citation>
    <scope>NUCLEOTIDE SEQUENCE [LARGE SCALE GENOMIC DNA]</scope>
    <source>
        <strain evidence="4 5">DSM 43149</strain>
    </source>
</reference>
<sequence length="273" mass="28149">MFDQLSGAARLFPIIGDPIRYVESPVRLTRTFGERGYPGICVPLQVPAGDLGTVMAGLTASRNVDGILVTMPHKFAAFAHCATSSERARMLGVVSVIRRNQDGTWHGDMLDGLAFLKAQKDRGARPAGARALLVGAGGAGSAIAIALLEAGVSELVIHDADESRVATLLHLLKDLGQGRVSAGPPDPTGCDLVCNATPMGMEDGDPLPVDPALFVSSMFVGDVIAGHGVTPFLAAAQAAGCRTANGGHMVEAAQDVMADFMLPNSGGLPVSGR</sequence>
<gene>
    <name evidence="4" type="ORF">BJ971_007275</name>
</gene>
<dbReference type="AlphaFoldDB" id="A0A7W7I5A2"/>
<dbReference type="GO" id="GO:0005829">
    <property type="term" value="C:cytosol"/>
    <property type="evidence" value="ECO:0007669"/>
    <property type="project" value="TreeGrafter"/>
</dbReference>
<dbReference type="Pfam" id="PF08501">
    <property type="entry name" value="Shikimate_dh_N"/>
    <property type="match status" value="1"/>
</dbReference>
<accession>A0A7W7I5A2</accession>
<evidence type="ECO:0000313" key="4">
    <source>
        <dbReference type="EMBL" id="MBB4766719.1"/>
    </source>
</evidence>